<evidence type="ECO:0000313" key="2">
    <source>
        <dbReference type="Proteomes" id="UP000009222"/>
    </source>
</evidence>
<dbReference type="InParanoid" id="F5YFL2"/>
<reference evidence="1 2" key="2">
    <citation type="journal article" date="2011" name="ISME J.">
        <title>RNA-seq reveals cooperative metabolic interactions between two termite-gut spirochete species in co-culture.</title>
        <authorList>
            <person name="Rosenthal A.Z."/>
            <person name="Matson E.G."/>
            <person name="Eldar A."/>
            <person name="Leadbetter J.R."/>
        </authorList>
    </citation>
    <scope>NUCLEOTIDE SEQUENCE [LARGE SCALE GENOMIC DNA]</scope>
    <source>
        <strain evidence="2">ATCC BAA-888 / DSM 13862 / ZAS-9</strain>
    </source>
</reference>
<sequence length="51" mass="5362">MNLYDLPTDKIGTNTFYQSPAGTNSVVLHVTWGTNHPGAVTGGGFILALLT</sequence>
<evidence type="ECO:0000313" key="1">
    <source>
        <dbReference type="EMBL" id="AEF81013.1"/>
    </source>
</evidence>
<dbReference type="KEGG" id="taz:TREAZ_0065"/>
<proteinExistence type="predicted"/>
<accession>F5YFL2</accession>
<dbReference type="STRING" id="545695.TREAZ_0065"/>
<keyword evidence="2" id="KW-1185">Reference proteome</keyword>
<gene>
    <name evidence="1" type="ordered locus">TREAZ_0065</name>
</gene>
<dbReference type="HOGENOM" id="CLU_3105012_0_0_12"/>
<reference evidence="2" key="1">
    <citation type="submission" date="2009-12" db="EMBL/GenBank/DDBJ databases">
        <title>Complete sequence of Treponema azotonutricium strain ZAS-9.</title>
        <authorList>
            <person name="Tetu S.G."/>
            <person name="Matson E."/>
            <person name="Ren Q."/>
            <person name="Seshadri R."/>
            <person name="Elbourne L."/>
            <person name="Hassan K.A."/>
            <person name="Durkin A."/>
            <person name="Radune D."/>
            <person name="Mohamoud Y."/>
            <person name="Shay R."/>
            <person name="Jin S."/>
            <person name="Zhang X."/>
            <person name="Lucey K."/>
            <person name="Ballor N.R."/>
            <person name="Ottesen E."/>
            <person name="Rosenthal R."/>
            <person name="Allen A."/>
            <person name="Leadbetter J.R."/>
            <person name="Paulsen I.T."/>
        </authorList>
    </citation>
    <scope>NUCLEOTIDE SEQUENCE [LARGE SCALE GENOMIC DNA]</scope>
    <source>
        <strain evidence="2">ATCC BAA-888 / DSM 13862 / ZAS-9</strain>
    </source>
</reference>
<dbReference type="RefSeq" id="WP_015711857.1">
    <property type="nucleotide sequence ID" value="NC_015577.1"/>
</dbReference>
<protein>
    <submittedName>
        <fullName evidence="1">Uncharacterized protein</fullName>
    </submittedName>
</protein>
<dbReference type="AlphaFoldDB" id="F5YFL2"/>
<name>F5YFL2_LEAAZ</name>
<dbReference type="Proteomes" id="UP000009222">
    <property type="component" value="Chromosome"/>
</dbReference>
<organism evidence="1 2">
    <name type="scientific">Leadbettera azotonutricia (strain ATCC BAA-888 / DSM 13862 / ZAS-9)</name>
    <name type="common">Treponema azotonutricium</name>
    <dbReference type="NCBI Taxonomy" id="545695"/>
    <lineage>
        <taxon>Bacteria</taxon>
        <taxon>Pseudomonadati</taxon>
        <taxon>Spirochaetota</taxon>
        <taxon>Spirochaetia</taxon>
        <taxon>Spirochaetales</taxon>
        <taxon>Breznakiellaceae</taxon>
        <taxon>Leadbettera</taxon>
    </lineage>
</organism>
<dbReference type="EMBL" id="CP001841">
    <property type="protein sequence ID" value="AEF81013.1"/>
    <property type="molecule type" value="Genomic_DNA"/>
</dbReference>